<name>A0ABD3Q281_9STRA</name>
<evidence type="ECO:0000256" key="1">
    <source>
        <dbReference type="SAM" id="Coils"/>
    </source>
</evidence>
<sequence>MASQRSGTGNAGSGYDRTNDRYDNRGNDRQDSWRRGGGSGGGDNHRGGGAGYDRDDGRRRGGPRFGGDDRGMPLSSSSNGSSTTQRPRLNLQKRTVDDVASQLETTELNDATDDAAEEEHGETTGGNVDGGDRPRQRERKFREPEVVNSRAAMLGDAAAPRKEELGDRRRDTRDRRTHQEGPPPIVNERFAKLAQEEKDKNLEREFSRRRDDRDAALPPSRFAAAAEADRSAVGPPPVPQNSRFAAAAEAYREDKWSREQERGERGAPPPVANSRFAAVAADYGRERDERDRERGERFAAAMEADADYVPAEMRNQRNNERGEDRGDRFGRGDGDDRRDGRGYGDDRRDGRGYGDDRRGGYGGGGGGGRYGDRGGRYNDRRDATEIELPRGPSWKQAPAAEENAFPPLNKGNVANILAPKKREEEVVLPPVAIPLTLPGEDEEAAKARLEKARLEKEAKAAKEKADEEARKAEEARLAEEARNRAAKALEVEATLLNEFISGNKLGADLQQWCADQSAVLPSVEKLIYHLLTEKEQKNPNPECPWAEPSQYGAALLSLVQDKAYEQMQVLWAIQKYCDSIGFPKLNDEYVVQTMFRAMYKYDLAEVGAFDEWKEDESEENSRGKTKAVIQTVDWFAWLEEDDEDDDEEYEEEEEEE</sequence>
<dbReference type="AlphaFoldDB" id="A0ABD3Q281"/>
<feature type="compositionally biased region" description="Basic and acidic residues" evidence="2">
    <location>
        <begin position="314"/>
        <end position="359"/>
    </location>
</feature>
<feature type="compositionally biased region" description="Basic and acidic residues" evidence="2">
    <location>
        <begin position="189"/>
        <end position="215"/>
    </location>
</feature>
<feature type="compositionally biased region" description="Basic and acidic residues" evidence="2">
    <location>
        <begin position="159"/>
        <end position="179"/>
    </location>
</feature>
<dbReference type="SUPFAM" id="SSF48371">
    <property type="entry name" value="ARM repeat"/>
    <property type="match status" value="1"/>
</dbReference>
<feature type="compositionally biased region" description="Basic and acidic residues" evidence="2">
    <location>
        <begin position="370"/>
        <end position="388"/>
    </location>
</feature>
<organism evidence="4 5">
    <name type="scientific">Cyclotella cryptica</name>
    <dbReference type="NCBI Taxonomy" id="29204"/>
    <lineage>
        <taxon>Eukaryota</taxon>
        <taxon>Sar</taxon>
        <taxon>Stramenopiles</taxon>
        <taxon>Ochrophyta</taxon>
        <taxon>Bacillariophyta</taxon>
        <taxon>Coscinodiscophyceae</taxon>
        <taxon>Thalassiosirophycidae</taxon>
        <taxon>Stephanodiscales</taxon>
        <taxon>Stephanodiscaceae</taxon>
        <taxon>Cyclotella</taxon>
    </lineage>
</organism>
<keyword evidence="1" id="KW-0175">Coiled coil</keyword>
<dbReference type="EMBL" id="JABMIG020000080">
    <property type="protein sequence ID" value="KAL3794485.1"/>
    <property type="molecule type" value="Genomic_DNA"/>
</dbReference>
<feature type="compositionally biased region" description="Basic and acidic residues" evidence="2">
    <location>
        <begin position="283"/>
        <end position="297"/>
    </location>
</feature>
<feature type="coiled-coil region" evidence="1">
    <location>
        <begin position="437"/>
        <end position="498"/>
    </location>
</feature>
<keyword evidence="5" id="KW-1185">Reference proteome</keyword>
<dbReference type="Gene3D" id="1.25.40.180">
    <property type="match status" value="1"/>
</dbReference>
<dbReference type="InterPro" id="IPR003307">
    <property type="entry name" value="W2_domain"/>
</dbReference>
<dbReference type="Pfam" id="PF02020">
    <property type="entry name" value="W2"/>
    <property type="match status" value="1"/>
</dbReference>
<dbReference type="PANTHER" id="PTHR45887">
    <property type="entry name" value="TRANSLATION INITIATION FACTOR EIF-2B SUBUNIT EPSILON"/>
    <property type="match status" value="1"/>
</dbReference>
<reference evidence="4 5" key="1">
    <citation type="journal article" date="2020" name="G3 (Bethesda)">
        <title>Improved Reference Genome for Cyclotella cryptica CCMP332, a Model for Cell Wall Morphogenesis, Salinity Adaptation, and Lipid Production in Diatoms (Bacillariophyta).</title>
        <authorList>
            <person name="Roberts W.R."/>
            <person name="Downey K.M."/>
            <person name="Ruck E.C."/>
            <person name="Traller J.C."/>
            <person name="Alverson A.J."/>
        </authorList>
    </citation>
    <scope>NUCLEOTIDE SEQUENCE [LARGE SCALE GENOMIC DNA]</scope>
    <source>
        <strain evidence="4 5">CCMP332</strain>
    </source>
</reference>
<protein>
    <recommendedName>
        <fullName evidence="3">W2 domain-containing protein</fullName>
    </recommendedName>
</protein>
<feature type="compositionally biased region" description="Basic and acidic residues" evidence="2">
    <location>
        <begin position="17"/>
        <end position="34"/>
    </location>
</feature>
<feature type="compositionally biased region" description="Basic and acidic residues" evidence="2">
    <location>
        <begin position="130"/>
        <end position="145"/>
    </location>
</feature>
<evidence type="ECO:0000313" key="4">
    <source>
        <dbReference type="EMBL" id="KAL3794485.1"/>
    </source>
</evidence>
<dbReference type="InterPro" id="IPR016024">
    <property type="entry name" value="ARM-type_fold"/>
</dbReference>
<feature type="region of interest" description="Disordered" evidence="2">
    <location>
        <begin position="1"/>
        <end position="411"/>
    </location>
</feature>
<feature type="compositionally biased region" description="Basic and acidic residues" evidence="2">
    <location>
        <begin position="250"/>
        <end position="265"/>
    </location>
</feature>
<comment type="caution">
    <text evidence="4">The sequence shown here is derived from an EMBL/GenBank/DDBJ whole genome shotgun (WGS) entry which is preliminary data.</text>
</comment>
<proteinExistence type="predicted"/>
<evidence type="ECO:0000259" key="3">
    <source>
        <dbReference type="PROSITE" id="PS51363"/>
    </source>
</evidence>
<feature type="compositionally biased region" description="Gly residues" evidence="2">
    <location>
        <begin position="35"/>
        <end position="51"/>
    </location>
</feature>
<feature type="compositionally biased region" description="Acidic residues" evidence="2">
    <location>
        <begin position="110"/>
        <end position="120"/>
    </location>
</feature>
<feature type="domain" description="W2" evidence="3">
    <location>
        <begin position="463"/>
        <end position="648"/>
    </location>
</feature>
<dbReference type="InterPro" id="IPR051956">
    <property type="entry name" value="eIF2B_epsilon"/>
</dbReference>
<dbReference type="CDD" id="cd11559">
    <property type="entry name" value="W2_eIF4G1_like"/>
    <property type="match status" value="1"/>
</dbReference>
<gene>
    <name evidence="4" type="ORF">HJC23_013958</name>
</gene>
<evidence type="ECO:0000256" key="2">
    <source>
        <dbReference type="SAM" id="MobiDB-lite"/>
    </source>
</evidence>
<feature type="compositionally biased region" description="Gly residues" evidence="2">
    <location>
        <begin position="360"/>
        <end position="369"/>
    </location>
</feature>
<dbReference type="PANTHER" id="PTHR45887:SF1">
    <property type="entry name" value="TRANSLATION INITIATION FACTOR EIF-2B SUBUNIT EPSILON"/>
    <property type="match status" value="1"/>
</dbReference>
<dbReference type="Proteomes" id="UP001516023">
    <property type="component" value="Unassembled WGS sequence"/>
</dbReference>
<evidence type="ECO:0000313" key="5">
    <source>
        <dbReference type="Proteomes" id="UP001516023"/>
    </source>
</evidence>
<dbReference type="PROSITE" id="PS51363">
    <property type="entry name" value="W2"/>
    <property type="match status" value="1"/>
</dbReference>
<accession>A0ABD3Q281</accession>
<feature type="compositionally biased region" description="Low complexity" evidence="2">
    <location>
        <begin position="216"/>
        <end position="226"/>
    </location>
</feature>